<feature type="region of interest" description="Disordered" evidence="1">
    <location>
        <begin position="304"/>
        <end position="336"/>
    </location>
</feature>
<protein>
    <submittedName>
        <fullName evidence="2">Uncharacterized protein</fullName>
    </submittedName>
</protein>
<evidence type="ECO:0000313" key="2">
    <source>
        <dbReference type="EMBL" id="KAK9167919.1"/>
    </source>
</evidence>
<feature type="compositionally biased region" description="Basic and acidic residues" evidence="1">
    <location>
        <begin position="59"/>
        <end position="82"/>
    </location>
</feature>
<feature type="compositionally biased region" description="Polar residues" evidence="1">
    <location>
        <begin position="135"/>
        <end position="145"/>
    </location>
</feature>
<dbReference type="PANTHER" id="PTHR33924:SF5">
    <property type="entry name" value="CATION-TRANSPORTING ATPASE"/>
    <property type="match status" value="1"/>
</dbReference>
<reference evidence="2 3" key="1">
    <citation type="submission" date="2024-01" db="EMBL/GenBank/DDBJ databases">
        <title>Genome assemblies of Stephania.</title>
        <authorList>
            <person name="Yang L."/>
        </authorList>
    </citation>
    <scope>NUCLEOTIDE SEQUENCE [LARGE SCALE GENOMIC DNA]</scope>
    <source>
        <strain evidence="2">YNDBR</strain>
        <tissue evidence="2">Leaf</tissue>
    </source>
</reference>
<dbReference type="AlphaFoldDB" id="A0AAP0Q6G1"/>
<name>A0AAP0Q6G1_9MAGN</name>
<feature type="region of interest" description="Disordered" evidence="1">
    <location>
        <begin position="224"/>
        <end position="243"/>
    </location>
</feature>
<proteinExistence type="predicted"/>
<dbReference type="EMBL" id="JBBNAF010000001">
    <property type="protein sequence ID" value="KAK9167919.1"/>
    <property type="molecule type" value="Genomic_DNA"/>
</dbReference>
<dbReference type="PANTHER" id="PTHR33924">
    <property type="entry name" value="CATION-TRANSPORTING ATPASE"/>
    <property type="match status" value="1"/>
</dbReference>
<accession>A0AAP0Q6G1</accession>
<gene>
    <name evidence="2" type="ORF">Syun_000059</name>
</gene>
<dbReference type="Proteomes" id="UP001420932">
    <property type="component" value="Unassembled WGS sequence"/>
</dbReference>
<keyword evidence="3" id="KW-1185">Reference proteome</keyword>
<organism evidence="2 3">
    <name type="scientific">Stephania yunnanensis</name>
    <dbReference type="NCBI Taxonomy" id="152371"/>
    <lineage>
        <taxon>Eukaryota</taxon>
        <taxon>Viridiplantae</taxon>
        <taxon>Streptophyta</taxon>
        <taxon>Embryophyta</taxon>
        <taxon>Tracheophyta</taxon>
        <taxon>Spermatophyta</taxon>
        <taxon>Magnoliopsida</taxon>
        <taxon>Ranunculales</taxon>
        <taxon>Menispermaceae</taxon>
        <taxon>Menispermoideae</taxon>
        <taxon>Cissampelideae</taxon>
        <taxon>Stephania</taxon>
    </lineage>
</organism>
<feature type="region of interest" description="Disordered" evidence="1">
    <location>
        <begin position="119"/>
        <end position="152"/>
    </location>
</feature>
<feature type="compositionally biased region" description="Basic and acidic residues" evidence="1">
    <location>
        <begin position="317"/>
        <end position="332"/>
    </location>
</feature>
<sequence length="536" mass="59234">MDGRVGAESEGLRSDSKKRSMNECVDKDQSEGSSKRVKMRDLESVFLSEGTGRNGKLLLSKDSKDQCDDTSRNEEGGSRDTEDTAETVSDAYESVPKARDSLSLLGDAAFLSLRCGDTSSNSADANSKAEISSAHVETSGKTSFLSKPERDATIGFPSSRGVGLNINVNNTPNSVEQDPFYPYKVPTYLKSRDESECGSTTGPVEEKDSFKLWKEMKQNGFLSSSYGGIPMPNIPKQRGRKKKNDPLMTKMEIAKKEHVTRFTKIAAPSGLLNGLNPGIINHVRNRKQVHSIIEALVRSEKHETRSNSTAIIPSKTGNKEAHGKEKVHDSSHDSGATRSVLAHCDEPSTIFTGAMEGRECQMMSNREDETLSLKLSSTTMRSDNTFLIEESANEASVSSLSVKGKSQIQSLETLRRDMGGRKYLLIALSFVYLAANVAAQWLDLLYQDTKGRLAALRRSKKRVQAVIDTELPFLISKEFSYNQVNDPNVIQSSKALSSADGEMHRLRWTALFDQMDKALTEEGKYLVSLTDNRFFF</sequence>
<evidence type="ECO:0000256" key="1">
    <source>
        <dbReference type="SAM" id="MobiDB-lite"/>
    </source>
</evidence>
<feature type="compositionally biased region" description="Basic and acidic residues" evidence="1">
    <location>
        <begin position="1"/>
        <end position="43"/>
    </location>
</feature>
<feature type="region of interest" description="Disordered" evidence="1">
    <location>
        <begin position="1"/>
        <end position="88"/>
    </location>
</feature>
<evidence type="ECO:0000313" key="3">
    <source>
        <dbReference type="Proteomes" id="UP001420932"/>
    </source>
</evidence>
<comment type="caution">
    <text evidence="2">The sequence shown here is derived from an EMBL/GenBank/DDBJ whole genome shotgun (WGS) entry which is preliminary data.</text>
</comment>